<accession>A0A9W6BFU7</accession>
<feature type="domain" description="PLAT" evidence="4">
    <location>
        <begin position="762"/>
        <end position="900"/>
    </location>
</feature>
<evidence type="ECO:0000256" key="1">
    <source>
        <dbReference type="PROSITE-ProRule" id="PRU00152"/>
    </source>
</evidence>
<feature type="compositionally biased region" description="Gly residues" evidence="3">
    <location>
        <begin position="726"/>
        <end position="736"/>
    </location>
</feature>
<evidence type="ECO:0000256" key="2">
    <source>
        <dbReference type="SAM" id="Coils"/>
    </source>
</evidence>
<feature type="region of interest" description="Disordered" evidence="3">
    <location>
        <begin position="1320"/>
        <end position="1351"/>
    </location>
</feature>
<feature type="region of interest" description="Disordered" evidence="3">
    <location>
        <begin position="308"/>
        <end position="364"/>
    </location>
</feature>
<dbReference type="Proteomes" id="UP001165080">
    <property type="component" value="Unassembled WGS sequence"/>
</dbReference>
<evidence type="ECO:0000313" key="6">
    <source>
        <dbReference type="Proteomes" id="UP001165080"/>
    </source>
</evidence>
<feature type="compositionally biased region" description="Gly residues" evidence="3">
    <location>
        <begin position="310"/>
        <end position="338"/>
    </location>
</feature>
<feature type="coiled-coil region" evidence="2">
    <location>
        <begin position="1076"/>
        <end position="1103"/>
    </location>
</feature>
<evidence type="ECO:0000313" key="5">
    <source>
        <dbReference type="EMBL" id="GLC51349.1"/>
    </source>
</evidence>
<dbReference type="InterPro" id="IPR036392">
    <property type="entry name" value="PLAT/LH2_dom_sf"/>
</dbReference>
<proteinExistence type="predicted"/>
<name>A0A9W6BFU7_9CHLO</name>
<feature type="compositionally biased region" description="Low complexity" evidence="3">
    <location>
        <begin position="1040"/>
        <end position="1053"/>
    </location>
</feature>
<dbReference type="PANTHER" id="PTHR45901:SF3">
    <property type="entry name" value="LIPOXYGENASE HOMOLOGY DOMAIN-CONTAINING PROTEIN 1"/>
    <property type="match status" value="1"/>
</dbReference>
<feature type="compositionally biased region" description="Gly residues" evidence="3">
    <location>
        <begin position="836"/>
        <end position="848"/>
    </location>
</feature>
<keyword evidence="2" id="KW-0175">Coiled coil</keyword>
<evidence type="ECO:0000256" key="3">
    <source>
        <dbReference type="SAM" id="MobiDB-lite"/>
    </source>
</evidence>
<sequence length="1463" mass="150103">MFRENRQRASEQHRAQGLLLPNAAVVYAVGQHVEETFNYLRSDDRLSLHSDNVMVALASVGQLLGLAEYDIERLLNMAQKEPSLMLAGMSYSEFVDAVRCLAVLHGHLALEALPALQVPDLSKALYNTYMSYSQALRPHPSGAVCRCRQVAGEPPPRLFWESFLRLCRDAGIVQPEGPLPLPSLERIWLQSSSSCDKQLPHHMCFAQFLRSLAVVSGQIKSEVFVPVAAVGMSQEVPELQPVPNTYRLKHYKEVPLNLGGTWSLPHLTFEALAKAVQEGRRYEYAQFLRDAQETALRDEAQRQQLKELYGSGGGGGLARRSGGGGGGGGGAAGSGGNGRLRPWSAGLTVLSPHPRRAGPRAGAGGAAAAVRLSADDWAGISGRSPAGTSSGAGFGTGPSGYASAASGDGSSSLSPPSSRPTAPALSGWTSDEPPSSPHWHRTQHLHHQQQQQQQHYSHRALSNDPRTLERSRSAAAAAVAAAPPPAVPGVEGGGRVFLDSARPRALHTSTSFSPNTSPRTSLVLAHGAIPVPGPGTVPVGVLDGGGSRPTLSRLLSRRNFRSPDGICSACGAAAACGSDRGSGSGAIMSSSRPGGGGGGGSWINGADATAAMAIEYCAAGVRELRRDVEGRLGAMEEQGRQVESLLERLQEQLAALREQQQQLEQQQMQEQERRAAALAAAAAREAASNKWKTSLGVIQVSQAPSENPEQQAMATAIEAPPAAAVLGGGGGGGGGAASRPPRPRSPPRPSSAREDGAGRDTARYGVVVRTSDQPGAGTDADVLLTIYGARGDTGERLLTNGSCNFDRGRVSTFVFTAADVGEVHSLRLRMRTQGPSSGGAGGGGGGSGPTSASTSTVSSPSWHLESVQVASSSTGTRYRFPHRGWVDNVLGRECILHCKGTAPDVDGDPPGWQPAPRRVPGILGAASAGGGGGSGIPHLQQQLQTQAQSPPHSPPQQLQLPQQQEQQQQQAFGEEQRGCSPMLTPRNGIMEIVRPSPPSPQPSLGLPSLTLDDAVASPVAPPGFVRGVTHNNDMAAATAAGDGATERAGAAAGDTGGEDGSSLSPAEAQQAQAPGSAMLEERIAELQRRVQQVEEAQADTAARAATAIAAAVLVRMPAPLLAAVRYGGGKGEAHHGGAGGSGGGDGPSAAGNPDDSALALLADLLTHVHSLAEQGVTAAAAAETQAAAAADAGRRQQSRLSQLQFELNATSQAAEQAASRSAQISKQLEAVLEQQQLQQLQLMQQPKAAAGADAGALAEAVRVCNTQLAALATMVKQATLEQGAAAAAALSQAEALTAETQSYQARLAASLADITTSLAAQRRAREGTPPASPRQTGAGAGRGTDGDGEGSSIESALAAFRTELLQLARAVGGREGGALDAGVGPGADGSHGVQPHPSTETQGSGVAGGVGQPRGAVSTPASVNLSPHSTGGFSSFDEGLPSLGTFAAGFAAEASAIGLITTK</sequence>
<keyword evidence="6" id="KW-1185">Reference proteome</keyword>
<evidence type="ECO:0000259" key="4">
    <source>
        <dbReference type="PROSITE" id="PS50095"/>
    </source>
</evidence>
<dbReference type="PANTHER" id="PTHR45901">
    <property type="entry name" value="PROTEIN CBG12474"/>
    <property type="match status" value="1"/>
</dbReference>
<dbReference type="InterPro" id="IPR001024">
    <property type="entry name" value="PLAT/LH2_dom"/>
</dbReference>
<feature type="region of interest" description="Disordered" evidence="3">
    <location>
        <begin position="1040"/>
        <end position="1076"/>
    </location>
</feature>
<dbReference type="Pfam" id="PF01477">
    <property type="entry name" value="PLAT"/>
    <property type="match status" value="1"/>
</dbReference>
<feature type="compositionally biased region" description="Polar residues" evidence="3">
    <location>
        <begin position="1061"/>
        <end position="1073"/>
    </location>
</feature>
<organism evidence="5 6">
    <name type="scientific">Pleodorina starrii</name>
    <dbReference type="NCBI Taxonomy" id="330485"/>
    <lineage>
        <taxon>Eukaryota</taxon>
        <taxon>Viridiplantae</taxon>
        <taxon>Chlorophyta</taxon>
        <taxon>core chlorophytes</taxon>
        <taxon>Chlorophyceae</taxon>
        <taxon>CS clade</taxon>
        <taxon>Chlamydomonadales</taxon>
        <taxon>Volvocaceae</taxon>
        <taxon>Pleodorina</taxon>
    </lineage>
</organism>
<feature type="compositionally biased region" description="Low complexity" evidence="3">
    <location>
        <begin position="400"/>
        <end position="426"/>
    </location>
</feature>
<feature type="compositionally biased region" description="Basic residues" evidence="3">
    <location>
        <begin position="438"/>
        <end position="447"/>
    </location>
</feature>
<comment type="caution">
    <text evidence="1">Lacks conserved residue(s) required for the propagation of feature annotation.</text>
</comment>
<dbReference type="PROSITE" id="PS50095">
    <property type="entry name" value="PLAT"/>
    <property type="match status" value="1"/>
</dbReference>
<dbReference type="Gene3D" id="2.60.60.20">
    <property type="entry name" value="PLAT/LH2 domain"/>
    <property type="match status" value="1"/>
</dbReference>
<feature type="compositionally biased region" description="Low complexity" evidence="3">
    <location>
        <begin position="849"/>
        <end position="861"/>
    </location>
</feature>
<protein>
    <submittedName>
        <fullName evidence="5">Lipoxygenase y domain-containing protein 1</fullName>
    </submittedName>
</protein>
<feature type="region of interest" description="Disordered" evidence="3">
    <location>
        <begin position="831"/>
        <end position="880"/>
    </location>
</feature>
<reference evidence="5 6" key="1">
    <citation type="journal article" date="2023" name="Commun. Biol.">
        <title>Reorganization of the ancestral sex-determining regions during the evolution of trioecy in Pleodorina starrii.</title>
        <authorList>
            <person name="Takahashi K."/>
            <person name="Suzuki S."/>
            <person name="Kawai-Toyooka H."/>
            <person name="Yamamoto K."/>
            <person name="Hamaji T."/>
            <person name="Ootsuki R."/>
            <person name="Yamaguchi H."/>
            <person name="Kawachi M."/>
            <person name="Higashiyama T."/>
            <person name="Nozaki H."/>
        </authorList>
    </citation>
    <scope>NUCLEOTIDE SEQUENCE [LARGE SCALE GENOMIC DNA]</scope>
    <source>
        <strain evidence="5 6">NIES-4479</strain>
    </source>
</reference>
<feature type="compositionally biased region" description="Low complexity" evidence="3">
    <location>
        <begin position="939"/>
        <end position="971"/>
    </location>
</feature>
<dbReference type="InterPro" id="IPR052970">
    <property type="entry name" value="Inner_ear_hair_cell_LOXHD"/>
</dbReference>
<comment type="caution">
    <text evidence="5">The sequence shown here is derived from an EMBL/GenBank/DDBJ whole genome shotgun (WGS) entry which is preliminary data.</text>
</comment>
<dbReference type="SMART" id="SM00308">
    <property type="entry name" value="LH2"/>
    <property type="match status" value="1"/>
</dbReference>
<feature type="region of interest" description="Disordered" evidence="3">
    <location>
        <begin position="1129"/>
        <end position="1154"/>
    </location>
</feature>
<feature type="compositionally biased region" description="Basic and acidic residues" evidence="3">
    <location>
        <begin position="751"/>
        <end position="761"/>
    </location>
</feature>
<feature type="region of interest" description="Disordered" evidence="3">
    <location>
        <begin position="400"/>
        <end position="495"/>
    </location>
</feature>
<feature type="region of interest" description="Disordered" evidence="3">
    <location>
        <begin position="722"/>
        <end position="761"/>
    </location>
</feature>
<dbReference type="EMBL" id="BRXU01000004">
    <property type="protein sequence ID" value="GLC51349.1"/>
    <property type="molecule type" value="Genomic_DNA"/>
</dbReference>
<feature type="compositionally biased region" description="Gly residues" evidence="3">
    <location>
        <begin position="1129"/>
        <end position="1146"/>
    </location>
</feature>
<dbReference type="OrthoDB" id="552292at2759"/>
<dbReference type="SUPFAM" id="SSF49723">
    <property type="entry name" value="Lipase/lipooxygenase domain (PLAT/LH2 domain)"/>
    <property type="match status" value="1"/>
</dbReference>
<feature type="coiled-coil region" evidence="2">
    <location>
        <begin position="632"/>
        <end position="676"/>
    </location>
</feature>
<gene>
    <name evidence="5" type="primary">PLEST004644</name>
    <name evidence="5" type="ORF">PLESTB_000492800</name>
</gene>
<feature type="region of interest" description="Disordered" evidence="3">
    <location>
        <begin position="1378"/>
        <end position="1407"/>
    </location>
</feature>
<feature type="region of interest" description="Disordered" evidence="3">
    <location>
        <begin position="902"/>
        <end position="1009"/>
    </location>
</feature>